<dbReference type="PROSITE" id="PS51393">
    <property type="entry name" value="LIPOXYGENASE_3"/>
    <property type="match status" value="1"/>
</dbReference>
<evidence type="ECO:0000313" key="8">
    <source>
        <dbReference type="EMBL" id="CAK8695671.1"/>
    </source>
</evidence>
<evidence type="ECO:0000256" key="3">
    <source>
        <dbReference type="ARBA" id="ARBA00023002"/>
    </source>
</evidence>
<dbReference type="Pfam" id="PF01477">
    <property type="entry name" value="PLAT"/>
    <property type="match status" value="1"/>
</dbReference>
<dbReference type="InterPro" id="IPR013819">
    <property type="entry name" value="LipOase_C"/>
</dbReference>
<dbReference type="Gene3D" id="3.10.450.60">
    <property type="match status" value="1"/>
</dbReference>
<keyword evidence="2" id="KW-0223">Dioxygenase</keyword>
<dbReference type="InterPro" id="IPR036392">
    <property type="entry name" value="PLAT/LH2_dom_sf"/>
</dbReference>
<organism evidence="8 9">
    <name type="scientific">Clavelina lepadiformis</name>
    <name type="common">Light-bulb sea squirt</name>
    <name type="synonym">Ascidia lepadiformis</name>
    <dbReference type="NCBI Taxonomy" id="159417"/>
    <lineage>
        <taxon>Eukaryota</taxon>
        <taxon>Metazoa</taxon>
        <taxon>Chordata</taxon>
        <taxon>Tunicata</taxon>
        <taxon>Ascidiacea</taxon>
        <taxon>Aplousobranchia</taxon>
        <taxon>Clavelinidae</taxon>
        <taxon>Clavelina</taxon>
    </lineage>
</organism>
<feature type="domain" description="PLAT" evidence="6">
    <location>
        <begin position="4"/>
        <end position="122"/>
    </location>
</feature>
<dbReference type="Gene3D" id="1.20.245.10">
    <property type="entry name" value="Lipoxygenase-1, Domain 5"/>
    <property type="match status" value="1"/>
</dbReference>
<feature type="domain" description="Lipoxygenase" evidence="7">
    <location>
        <begin position="119"/>
        <end position="679"/>
    </location>
</feature>
<dbReference type="PRINTS" id="PR00087">
    <property type="entry name" value="LIPOXYGENASE"/>
</dbReference>
<keyword evidence="3" id="KW-0560">Oxidoreductase</keyword>
<dbReference type="PROSITE" id="PS00081">
    <property type="entry name" value="LIPOXYGENASE_2"/>
    <property type="match status" value="1"/>
</dbReference>
<dbReference type="EMBL" id="CAWYQH010000152">
    <property type="protein sequence ID" value="CAK8695671.1"/>
    <property type="molecule type" value="Genomic_DNA"/>
</dbReference>
<dbReference type="SUPFAM" id="SSF48484">
    <property type="entry name" value="Lipoxigenase"/>
    <property type="match status" value="1"/>
</dbReference>
<evidence type="ECO:0000259" key="7">
    <source>
        <dbReference type="PROSITE" id="PS51393"/>
    </source>
</evidence>
<evidence type="ECO:0000313" key="9">
    <source>
        <dbReference type="Proteomes" id="UP001642483"/>
    </source>
</evidence>
<evidence type="ECO:0000256" key="5">
    <source>
        <dbReference type="PROSITE-ProRule" id="PRU00152"/>
    </source>
</evidence>
<comment type="caution">
    <text evidence="5">Lacks conserved residue(s) required for the propagation of feature annotation.</text>
</comment>
<sequence>MRETTYKVIVKTSSAYAGAATNATVSFNLFGENGNDSTGFIALDNFWANDFEKGEVDEFEIKAKNVGLPSVVHIKLIHGWLRKDAWFCDYFQIETNGQKSLYPIYDWIEDELSVTRSEAILPQDSSSFLRQMRHNEVENNKQKYEWIPNLTKKDLGWGLPRSLTQLNHDDLPPIFKRPELRDQNFEQKKFEPKFDGILSLIKTTLCPITKLEDYHDLNRRELSDRQRTNYADDWDTDEGMGRQVLTGINPLAFSQCHELPTYFNVTNADVAATLGPNTSLEMEMKAGKIYILDEKKFLEKLERNLYFDTDQPLHCANAVGLFHVNSKGNFVPIAIQLVPGDRDYLFTPADSKDDWLLAKLYFRTAECTLHEWDAHLFSTHIFVEPFAISLFRCFSRCHPLYKLLRPHLQTVVAINTEGRPTLIAPGSPANKAIATVSAGALRILFKESKLDDLNIMKRLKKQALDDPNTLPNFHYRDDATALWQIMERHISKMIRHFYKSDEDVCNDYELQDYANDVAHNGLGWQDGNTHGMPDKITTIEQLVDLCQMLVFTCSVQHAAVNFGQYETYRFVPNCPWAMRLPPHKKGEATMQRIMDSLPDVKLGLAAIGFSYILSSFSPDERYLGDYPEHHFTDLEVTRMREEYRSELREAEAKMKKRNEGLEHPYTWLLPDRVPNCIAI</sequence>
<comment type="caution">
    <text evidence="8">The sequence shown here is derived from an EMBL/GenBank/DDBJ whole genome shotgun (WGS) entry which is preliminary data.</text>
</comment>
<evidence type="ECO:0000259" key="6">
    <source>
        <dbReference type="PROSITE" id="PS50095"/>
    </source>
</evidence>
<dbReference type="Gene3D" id="2.40.180.10">
    <property type="entry name" value="Catalase core domain"/>
    <property type="match status" value="1"/>
</dbReference>
<dbReference type="InterPro" id="IPR020834">
    <property type="entry name" value="LipOase_CS"/>
</dbReference>
<dbReference type="InterPro" id="IPR036226">
    <property type="entry name" value="LipOase_C_sf"/>
</dbReference>
<gene>
    <name evidence="8" type="ORF">CVLEPA_LOCUS28914</name>
</gene>
<evidence type="ECO:0000256" key="4">
    <source>
        <dbReference type="ARBA" id="ARBA00023098"/>
    </source>
</evidence>
<evidence type="ECO:0000256" key="1">
    <source>
        <dbReference type="ARBA" id="ARBA00022723"/>
    </source>
</evidence>
<keyword evidence="9" id="KW-1185">Reference proteome</keyword>
<proteinExistence type="predicted"/>
<dbReference type="Pfam" id="PF00305">
    <property type="entry name" value="Lipoxygenase"/>
    <property type="match status" value="1"/>
</dbReference>
<dbReference type="PROSITE" id="PS50095">
    <property type="entry name" value="PLAT"/>
    <property type="match status" value="1"/>
</dbReference>
<protein>
    <submittedName>
        <fullName evidence="8">Uncharacterized protein</fullName>
    </submittedName>
</protein>
<evidence type="ECO:0000256" key="2">
    <source>
        <dbReference type="ARBA" id="ARBA00022964"/>
    </source>
</evidence>
<accession>A0ABP0GXI1</accession>
<dbReference type="SMART" id="SM00308">
    <property type="entry name" value="LH2"/>
    <property type="match status" value="1"/>
</dbReference>
<reference evidence="8 9" key="1">
    <citation type="submission" date="2024-02" db="EMBL/GenBank/DDBJ databases">
        <authorList>
            <person name="Daric V."/>
            <person name="Darras S."/>
        </authorList>
    </citation>
    <scope>NUCLEOTIDE SEQUENCE [LARGE SCALE GENOMIC DNA]</scope>
</reference>
<dbReference type="SUPFAM" id="SSF49723">
    <property type="entry name" value="Lipase/lipooxygenase domain (PLAT/LH2 domain)"/>
    <property type="match status" value="1"/>
</dbReference>
<dbReference type="Proteomes" id="UP001642483">
    <property type="component" value="Unassembled WGS sequence"/>
</dbReference>
<name>A0ABP0GXI1_CLALP</name>
<keyword evidence="4" id="KW-0443">Lipid metabolism</keyword>
<dbReference type="PANTHER" id="PTHR11771">
    <property type="entry name" value="LIPOXYGENASE"/>
    <property type="match status" value="1"/>
</dbReference>
<dbReference type="InterPro" id="IPR001024">
    <property type="entry name" value="PLAT/LH2_dom"/>
</dbReference>
<keyword evidence="1" id="KW-0479">Metal-binding</keyword>
<dbReference type="InterPro" id="IPR000907">
    <property type="entry name" value="LipOase"/>
</dbReference>